<sequence>MAKRLCNKDPYTALSMPTLVRLFPNSKHILMIRDARATIHSMIEREVPVAGYNRTNIPQMFKIWNNQLAKMVNHCLRLGGSCTMVYYERLVQRTEDEASRILKFLNVPWSDDVLRHEEKIGSEVKLNPREFSTSQVKEKVNKKALTSWFDCYSDDVLSRIDKIAPLLRRLGIYNIILCIKYKLEWKEIFCMLHL</sequence>
<dbReference type="PANTHER" id="PTHR12788">
    <property type="entry name" value="PROTEIN-TYROSINE SULFOTRANSFERASE 2"/>
    <property type="match status" value="1"/>
</dbReference>
<organism evidence="6 7">
    <name type="scientific">Oesophagostomum dentatum</name>
    <name type="common">Nodular worm</name>
    <dbReference type="NCBI Taxonomy" id="61180"/>
    <lineage>
        <taxon>Eukaryota</taxon>
        <taxon>Metazoa</taxon>
        <taxon>Ecdysozoa</taxon>
        <taxon>Nematoda</taxon>
        <taxon>Chromadorea</taxon>
        <taxon>Rhabditida</taxon>
        <taxon>Rhabditina</taxon>
        <taxon>Rhabditomorpha</taxon>
        <taxon>Strongyloidea</taxon>
        <taxon>Strongylidae</taxon>
        <taxon>Oesophagostomum</taxon>
    </lineage>
</organism>
<dbReference type="GO" id="GO:0008476">
    <property type="term" value="F:protein-tyrosine sulfotransferase activity"/>
    <property type="evidence" value="ECO:0007669"/>
    <property type="project" value="UniProtKB-EC"/>
</dbReference>
<comment type="similarity">
    <text evidence="1 5">Belongs to the protein sulfotransferase family.</text>
</comment>
<proteinExistence type="inferred from homology"/>
<evidence type="ECO:0000256" key="2">
    <source>
        <dbReference type="ARBA" id="ARBA00013262"/>
    </source>
</evidence>
<evidence type="ECO:0000256" key="5">
    <source>
        <dbReference type="RuleBase" id="RU365018"/>
    </source>
</evidence>
<dbReference type="Gene3D" id="3.40.50.300">
    <property type="entry name" value="P-loop containing nucleotide triphosphate hydrolases"/>
    <property type="match status" value="1"/>
</dbReference>
<protein>
    <recommendedName>
        <fullName evidence="2 5">Protein-tyrosine sulfotransferase</fullName>
        <ecNumber evidence="2 5">2.8.2.20</ecNumber>
    </recommendedName>
</protein>
<dbReference type="Proteomes" id="UP000053660">
    <property type="component" value="Unassembled WGS sequence"/>
</dbReference>
<dbReference type="EMBL" id="KN602436">
    <property type="protein sequence ID" value="KHJ79966.1"/>
    <property type="molecule type" value="Genomic_DNA"/>
</dbReference>
<gene>
    <name evidence="6" type="ORF">OESDEN_20369</name>
</gene>
<keyword evidence="7" id="KW-1185">Reference proteome</keyword>
<dbReference type="AlphaFoldDB" id="A0A0B1S7U1"/>
<dbReference type="EC" id="2.8.2.20" evidence="2 5"/>
<comment type="catalytic activity">
    <reaction evidence="4 5">
        <text>L-tyrosyl-[protein] + 3'-phosphoadenylyl sulfate = O-sulfo-L-tyrosine-[protein] + adenosine 3',5'-bisphosphate + H(+)</text>
        <dbReference type="Rhea" id="RHEA:16801"/>
        <dbReference type="Rhea" id="RHEA-COMP:10136"/>
        <dbReference type="Rhea" id="RHEA-COMP:11688"/>
        <dbReference type="ChEBI" id="CHEBI:15378"/>
        <dbReference type="ChEBI" id="CHEBI:46858"/>
        <dbReference type="ChEBI" id="CHEBI:58339"/>
        <dbReference type="ChEBI" id="CHEBI:58343"/>
        <dbReference type="ChEBI" id="CHEBI:65286"/>
        <dbReference type="EC" id="2.8.2.20"/>
    </reaction>
</comment>
<keyword evidence="3 5" id="KW-0808">Transferase</keyword>
<evidence type="ECO:0000256" key="4">
    <source>
        <dbReference type="ARBA" id="ARBA00048460"/>
    </source>
</evidence>
<accession>A0A0B1S7U1</accession>
<dbReference type="InterPro" id="IPR026634">
    <property type="entry name" value="TPST-like"/>
</dbReference>
<comment type="function">
    <text evidence="5">Catalyzes the O-sulfation of tyrosine residues within acidic motifs of polypeptides, using 3'-phosphoadenylyl sulfate (PAPS) as cosubstrate.</text>
</comment>
<name>A0A0B1S7U1_OESDE</name>
<dbReference type="InterPro" id="IPR027417">
    <property type="entry name" value="P-loop_NTPase"/>
</dbReference>
<dbReference type="Pfam" id="PF13469">
    <property type="entry name" value="Sulfotransfer_3"/>
    <property type="match status" value="1"/>
</dbReference>
<dbReference type="SUPFAM" id="SSF52540">
    <property type="entry name" value="P-loop containing nucleoside triphosphate hydrolases"/>
    <property type="match status" value="1"/>
</dbReference>
<evidence type="ECO:0000313" key="7">
    <source>
        <dbReference type="Proteomes" id="UP000053660"/>
    </source>
</evidence>
<dbReference type="GO" id="GO:0005794">
    <property type="term" value="C:Golgi apparatus"/>
    <property type="evidence" value="ECO:0007669"/>
    <property type="project" value="TreeGrafter"/>
</dbReference>
<evidence type="ECO:0000313" key="6">
    <source>
        <dbReference type="EMBL" id="KHJ79966.1"/>
    </source>
</evidence>
<reference evidence="6 7" key="1">
    <citation type="submission" date="2014-03" db="EMBL/GenBank/DDBJ databases">
        <title>Draft genome of the hookworm Oesophagostomum dentatum.</title>
        <authorList>
            <person name="Mitreva M."/>
        </authorList>
    </citation>
    <scope>NUCLEOTIDE SEQUENCE [LARGE SCALE GENOMIC DNA]</scope>
    <source>
        <strain evidence="6 7">OD-Hann</strain>
    </source>
</reference>
<evidence type="ECO:0000256" key="1">
    <source>
        <dbReference type="ARBA" id="ARBA00009988"/>
    </source>
</evidence>
<dbReference type="PANTHER" id="PTHR12788:SF7">
    <property type="entry name" value="PROTEIN-TYROSINE SULFOTRANSFERASE-RELATED"/>
    <property type="match status" value="1"/>
</dbReference>
<dbReference type="OrthoDB" id="545675at2759"/>
<evidence type="ECO:0000256" key="3">
    <source>
        <dbReference type="ARBA" id="ARBA00022679"/>
    </source>
</evidence>